<protein>
    <submittedName>
        <fullName evidence="6">TPR_REGION domain-containing protein</fullName>
    </submittedName>
</protein>
<keyword evidence="2" id="KW-0539">Nucleus</keyword>
<dbReference type="GO" id="GO:0044666">
    <property type="term" value="C:MLL3/4 complex"/>
    <property type="evidence" value="ECO:0007669"/>
    <property type="project" value="TreeGrafter"/>
</dbReference>
<reference evidence="6" key="1">
    <citation type="submission" date="2016-11" db="UniProtKB">
        <authorList>
            <consortium name="WormBaseParasite"/>
        </authorList>
    </citation>
    <scope>IDENTIFICATION</scope>
</reference>
<sequence>MLGWELRTSTLATINKHLEARPFHLEREHLRIAANDAADVKLCPRYVLKFHIAHCFDLFGELIRAKQEYKRILDEYGKQSDEKTLPADIHSAVLRQSGWVSYRQSLSCAIEEKPKLINEAEMFLSSAVEVAKAAGLRHLAGQAQSFLGRILSEQPSKEERAFDNLRAYIDCGGGDANTWYCIGELYSKKGQPKDALQAFACSVALDPTHISSWVSVGQLYESHKLFKFALDCYKEAVKQSNLEGLCDPK</sequence>
<dbReference type="PROSITE" id="PS50005">
    <property type="entry name" value="TPR"/>
    <property type="match status" value="1"/>
</dbReference>
<dbReference type="PANTHER" id="PTHR14017:SF1">
    <property type="entry name" value="LD02225P"/>
    <property type="match status" value="1"/>
</dbReference>
<dbReference type="WBParaSite" id="BXY_0079000.1">
    <property type="protein sequence ID" value="BXY_0079000.1"/>
    <property type="gene ID" value="BXY_0079000"/>
</dbReference>
<comment type="similarity">
    <text evidence="3">Belongs to the UTX family.</text>
</comment>
<dbReference type="Proteomes" id="UP000095284">
    <property type="component" value="Unplaced"/>
</dbReference>
<dbReference type="eggNOG" id="KOG1124">
    <property type="taxonomic scope" value="Eukaryota"/>
</dbReference>
<evidence type="ECO:0000313" key="6">
    <source>
        <dbReference type="WBParaSite" id="BXY_0079000.1"/>
    </source>
</evidence>
<evidence type="ECO:0000256" key="4">
    <source>
        <dbReference type="PROSITE-ProRule" id="PRU00339"/>
    </source>
</evidence>
<dbReference type="PANTHER" id="PTHR14017">
    <property type="entry name" value="LYSINE-SPECIFIC DEMETHYLASE"/>
    <property type="match status" value="1"/>
</dbReference>
<evidence type="ECO:0000313" key="5">
    <source>
        <dbReference type="Proteomes" id="UP000095284"/>
    </source>
</evidence>
<name>A0A1I7RJA8_BURXY</name>
<comment type="subcellular location">
    <subcellularLocation>
        <location evidence="1">Nucleus</location>
    </subcellularLocation>
</comment>
<dbReference type="InterPro" id="IPR051630">
    <property type="entry name" value="Corepressor-Demethylase"/>
</dbReference>
<keyword evidence="4" id="KW-0802">TPR repeat</keyword>
<dbReference type="InterPro" id="IPR011990">
    <property type="entry name" value="TPR-like_helical_dom_sf"/>
</dbReference>
<evidence type="ECO:0000256" key="2">
    <source>
        <dbReference type="ARBA" id="ARBA00023242"/>
    </source>
</evidence>
<dbReference type="GO" id="GO:0031490">
    <property type="term" value="F:chromatin DNA binding"/>
    <property type="evidence" value="ECO:0007669"/>
    <property type="project" value="TreeGrafter"/>
</dbReference>
<evidence type="ECO:0000256" key="1">
    <source>
        <dbReference type="ARBA" id="ARBA00004123"/>
    </source>
</evidence>
<dbReference type="SMART" id="SM00028">
    <property type="entry name" value="TPR"/>
    <property type="match status" value="2"/>
</dbReference>
<dbReference type="GO" id="GO:0071558">
    <property type="term" value="F:histone H3K27me2/H3K27me3 demethylase activity"/>
    <property type="evidence" value="ECO:0007669"/>
    <property type="project" value="TreeGrafter"/>
</dbReference>
<dbReference type="AlphaFoldDB" id="A0A1I7RJA8"/>
<dbReference type="InterPro" id="IPR019734">
    <property type="entry name" value="TPR_rpt"/>
</dbReference>
<dbReference type="GO" id="GO:0000978">
    <property type="term" value="F:RNA polymerase II cis-regulatory region sequence-specific DNA binding"/>
    <property type="evidence" value="ECO:0007669"/>
    <property type="project" value="TreeGrafter"/>
</dbReference>
<dbReference type="GO" id="GO:0010468">
    <property type="term" value="P:regulation of gene expression"/>
    <property type="evidence" value="ECO:0007669"/>
    <property type="project" value="TreeGrafter"/>
</dbReference>
<organism evidence="5 6">
    <name type="scientific">Bursaphelenchus xylophilus</name>
    <name type="common">Pinewood nematode worm</name>
    <name type="synonym">Aphelenchoides xylophilus</name>
    <dbReference type="NCBI Taxonomy" id="6326"/>
    <lineage>
        <taxon>Eukaryota</taxon>
        <taxon>Metazoa</taxon>
        <taxon>Ecdysozoa</taxon>
        <taxon>Nematoda</taxon>
        <taxon>Chromadorea</taxon>
        <taxon>Rhabditida</taxon>
        <taxon>Tylenchina</taxon>
        <taxon>Tylenchomorpha</taxon>
        <taxon>Aphelenchoidea</taxon>
        <taxon>Aphelenchoididae</taxon>
        <taxon>Bursaphelenchus</taxon>
    </lineage>
</organism>
<feature type="repeat" description="TPR" evidence="4">
    <location>
        <begin position="176"/>
        <end position="209"/>
    </location>
</feature>
<evidence type="ECO:0000256" key="3">
    <source>
        <dbReference type="ARBA" id="ARBA00034483"/>
    </source>
</evidence>
<accession>A0A1I7RJA8</accession>
<dbReference type="Gene3D" id="1.25.40.10">
    <property type="entry name" value="Tetratricopeptide repeat domain"/>
    <property type="match status" value="1"/>
</dbReference>
<proteinExistence type="inferred from homology"/>
<dbReference type="SUPFAM" id="SSF48452">
    <property type="entry name" value="TPR-like"/>
    <property type="match status" value="1"/>
</dbReference>